<dbReference type="PANTHER" id="PTHR22599">
    <property type="entry name" value="MPS ONE BINDER KINASE ACTIVATOR-LIKE MOB"/>
    <property type="match status" value="1"/>
</dbReference>
<feature type="region of interest" description="Disordered" evidence="2">
    <location>
        <begin position="345"/>
        <end position="517"/>
    </location>
</feature>
<dbReference type="GeneID" id="35600546"/>
<feature type="compositionally biased region" description="Acidic residues" evidence="2">
    <location>
        <begin position="443"/>
        <end position="466"/>
    </location>
</feature>
<feature type="compositionally biased region" description="Low complexity" evidence="2">
    <location>
        <begin position="493"/>
        <end position="506"/>
    </location>
</feature>
<dbReference type="Pfam" id="PF03637">
    <property type="entry name" value="Mob1_phocein"/>
    <property type="match status" value="1"/>
</dbReference>
<accession>A0A2D3VFW8</accession>
<evidence type="ECO:0000313" key="4">
    <source>
        <dbReference type="Proteomes" id="UP000225277"/>
    </source>
</evidence>
<dbReference type="OrthoDB" id="10262609at2759"/>
<dbReference type="STRING" id="112498.A0A2D3VFW8"/>
<name>A0A2D3VFW8_9PEZI</name>
<keyword evidence="1" id="KW-0479">Metal-binding</keyword>
<proteinExistence type="predicted"/>
<dbReference type="SMART" id="SM01388">
    <property type="entry name" value="Mob1_phocein"/>
    <property type="match status" value="1"/>
</dbReference>
<dbReference type="AlphaFoldDB" id="A0A2D3VFW8"/>
<feature type="binding site" evidence="1">
    <location>
        <position position="151"/>
    </location>
    <ligand>
        <name>Zn(2+)</name>
        <dbReference type="ChEBI" id="CHEBI:29105"/>
    </ligand>
</feature>
<feature type="binding site" evidence="1">
    <location>
        <position position="156"/>
    </location>
    <ligand>
        <name>Zn(2+)</name>
        <dbReference type="ChEBI" id="CHEBI:29105"/>
    </ligand>
</feature>
<feature type="region of interest" description="Disordered" evidence="2">
    <location>
        <begin position="1"/>
        <end position="68"/>
    </location>
</feature>
<feature type="region of interest" description="Disordered" evidence="2">
    <location>
        <begin position="275"/>
        <end position="317"/>
    </location>
</feature>
<feature type="binding site" evidence="1">
    <location>
        <position position="244"/>
    </location>
    <ligand>
        <name>Zn(2+)</name>
        <dbReference type="ChEBI" id="CHEBI:29105"/>
    </ligand>
</feature>
<feature type="binding site" evidence="1">
    <location>
        <position position="239"/>
    </location>
    <ligand>
        <name>Zn(2+)</name>
        <dbReference type="ChEBI" id="CHEBI:29105"/>
    </ligand>
</feature>
<dbReference type="Proteomes" id="UP000225277">
    <property type="component" value="Unassembled WGS sequence"/>
</dbReference>
<evidence type="ECO:0000256" key="1">
    <source>
        <dbReference type="PIRSR" id="PIRSR605301-1"/>
    </source>
</evidence>
<dbReference type="InterPro" id="IPR036703">
    <property type="entry name" value="MOB_kinase_act_sf"/>
</dbReference>
<sequence length="517" mass="56082">MAAAVVSPSSSPRLPSPPPIAEDQTMPTSPGISLYEDDGKLPGGANLDTGASRRIRPGTKREDMAEGPPLVELHEIDSAFQLTEHLKALHYSHTHPADANMIVPVGVELARQLSQPPPNTAKEIWLYELARFLIQKTNAIIVNLFADVPPCSPTTCPEMRASEWQYLCAVHDPPKSCAAIDYCCHTLDWAATSLTSSKMFPSRLGLGSGNAAGGSDKVLQQQMKEITNIFRRVYRIYAHAWFQHRDMFWRVEESTGLYIFFKTVCDEYGMIQPENYTIPPEAEGRPPQSEDDVQERPPPPVILRPSSEAASSEPAVNHVISLGDTTKRHTRIPSNVTMPVSTVIQEEAEEEEDPAHLETSSDDVKPMSPPEALPEIAIDAAESPEVDVKEETLENAISGDDSKGDEAQEASTETEQVAKADAPVPTIARSNTVVPPSGKTTVVEEETPPEDVNEDTEGDEDADADDVTVLLDEPEPKPDEPDVEVKAEREGPADVSDTAQATAAAADGDEAGKSVED</sequence>
<reference evidence="3 4" key="1">
    <citation type="submission" date="2016-03" db="EMBL/GenBank/DDBJ databases">
        <authorList>
            <person name="Ploux O."/>
        </authorList>
    </citation>
    <scope>NUCLEOTIDE SEQUENCE [LARGE SCALE GENOMIC DNA]</scope>
    <source>
        <strain evidence="3 4">URUG2</strain>
    </source>
</reference>
<gene>
    <name evidence="3" type="ORF">RCC_05384</name>
</gene>
<feature type="compositionally biased region" description="Low complexity" evidence="2">
    <location>
        <begin position="305"/>
        <end position="315"/>
    </location>
</feature>
<feature type="compositionally biased region" description="Basic and acidic residues" evidence="2">
    <location>
        <begin position="474"/>
        <end position="492"/>
    </location>
</feature>
<keyword evidence="1" id="KW-0862">Zinc</keyword>
<keyword evidence="4" id="KW-1185">Reference proteome</keyword>
<dbReference type="RefSeq" id="XP_023626423.1">
    <property type="nucleotide sequence ID" value="XM_023770655.1"/>
</dbReference>
<protein>
    <submittedName>
        <fullName evidence="3">Related to Mob1 family protein</fullName>
    </submittedName>
</protein>
<evidence type="ECO:0000256" key="2">
    <source>
        <dbReference type="SAM" id="MobiDB-lite"/>
    </source>
</evidence>
<dbReference type="SUPFAM" id="SSF101152">
    <property type="entry name" value="Mob1/phocein"/>
    <property type="match status" value="1"/>
</dbReference>
<organism evidence="3 4">
    <name type="scientific">Ramularia collo-cygni</name>
    <dbReference type="NCBI Taxonomy" id="112498"/>
    <lineage>
        <taxon>Eukaryota</taxon>
        <taxon>Fungi</taxon>
        <taxon>Dikarya</taxon>
        <taxon>Ascomycota</taxon>
        <taxon>Pezizomycotina</taxon>
        <taxon>Dothideomycetes</taxon>
        <taxon>Dothideomycetidae</taxon>
        <taxon>Mycosphaerellales</taxon>
        <taxon>Mycosphaerellaceae</taxon>
        <taxon>Ramularia</taxon>
    </lineage>
</organism>
<dbReference type="InterPro" id="IPR005301">
    <property type="entry name" value="MOB_kinase_act_fam"/>
</dbReference>
<evidence type="ECO:0000313" key="3">
    <source>
        <dbReference type="EMBL" id="CZT19533.1"/>
    </source>
</evidence>
<dbReference type="Gene3D" id="1.20.140.30">
    <property type="entry name" value="MOB kinase activator"/>
    <property type="match status" value="1"/>
</dbReference>
<dbReference type="EMBL" id="FJUY01000007">
    <property type="protein sequence ID" value="CZT19533.1"/>
    <property type="molecule type" value="Genomic_DNA"/>
</dbReference>